<evidence type="ECO:0000313" key="3">
    <source>
        <dbReference type="Proteomes" id="UP001066276"/>
    </source>
</evidence>
<proteinExistence type="predicted"/>
<dbReference type="EMBL" id="JANPWB010000016">
    <property type="protein sequence ID" value="KAJ1081891.1"/>
    <property type="molecule type" value="Genomic_DNA"/>
</dbReference>
<protein>
    <submittedName>
        <fullName evidence="2">Uncharacterized protein</fullName>
    </submittedName>
</protein>
<name>A0AAV7KR29_PLEWA</name>
<evidence type="ECO:0000313" key="2">
    <source>
        <dbReference type="EMBL" id="KAJ1081891.1"/>
    </source>
</evidence>
<evidence type="ECO:0000256" key="1">
    <source>
        <dbReference type="SAM" id="MobiDB-lite"/>
    </source>
</evidence>
<comment type="caution">
    <text evidence="2">The sequence shown here is derived from an EMBL/GenBank/DDBJ whole genome shotgun (WGS) entry which is preliminary data.</text>
</comment>
<feature type="compositionally biased region" description="Low complexity" evidence="1">
    <location>
        <begin position="151"/>
        <end position="167"/>
    </location>
</feature>
<dbReference type="Proteomes" id="UP001066276">
    <property type="component" value="Chromosome 12"/>
</dbReference>
<organism evidence="2 3">
    <name type="scientific">Pleurodeles waltl</name>
    <name type="common">Iberian ribbed newt</name>
    <dbReference type="NCBI Taxonomy" id="8319"/>
    <lineage>
        <taxon>Eukaryota</taxon>
        <taxon>Metazoa</taxon>
        <taxon>Chordata</taxon>
        <taxon>Craniata</taxon>
        <taxon>Vertebrata</taxon>
        <taxon>Euteleostomi</taxon>
        <taxon>Amphibia</taxon>
        <taxon>Batrachia</taxon>
        <taxon>Caudata</taxon>
        <taxon>Salamandroidea</taxon>
        <taxon>Salamandridae</taxon>
        <taxon>Pleurodelinae</taxon>
        <taxon>Pleurodeles</taxon>
    </lineage>
</organism>
<feature type="region of interest" description="Disordered" evidence="1">
    <location>
        <begin position="137"/>
        <end position="167"/>
    </location>
</feature>
<gene>
    <name evidence="2" type="ORF">NDU88_002063</name>
</gene>
<dbReference type="AlphaFoldDB" id="A0AAV7KR29"/>
<reference evidence="2" key="1">
    <citation type="journal article" date="2022" name="bioRxiv">
        <title>Sequencing and chromosome-scale assembly of the giantPleurodeles waltlgenome.</title>
        <authorList>
            <person name="Brown T."/>
            <person name="Elewa A."/>
            <person name="Iarovenko S."/>
            <person name="Subramanian E."/>
            <person name="Araus A.J."/>
            <person name="Petzold A."/>
            <person name="Susuki M."/>
            <person name="Suzuki K.-i.T."/>
            <person name="Hayashi T."/>
            <person name="Toyoda A."/>
            <person name="Oliveira C."/>
            <person name="Osipova E."/>
            <person name="Leigh N.D."/>
            <person name="Simon A."/>
            <person name="Yun M.H."/>
        </authorList>
    </citation>
    <scope>NUCLEOTIDE SEQUENCE</scope>
    <source>
        <strain evidence="2">20211129_DDA</strain>
        <tissue evidence="2">Liver</tissue>
    </source>
</reference>
<keyword evidence="3" id="KW-1185">Reference proteome</keyword>
<sequence>MRVKLAPRLPVPCSVCVRKADSNAAVLFFTVLSARVACTANDCTVFKAFVVRSVWWKAEQLALYLPRSNRYCSQGSARPSVLRRRVMLHSNPGPGPTYQQGQETGLSRICGSDSPCSTCPRCEKSPVCHGRRECANPSCELARPHPAGRLPPAAVEAEQPEAASDRA</sequence>
<accession>A0AAV7KR29</accession>